<proteinExistence type="predicted"/>
<organism evidence="1 2">
    <name type="scientific">Rhododendron griersonianum</name>
    <dbReference type="NCBI Taxonomy" id="479676"/>
    <lineage>
        <taxon>Eukaryota</taxon>
        <taxon>Viridiplantae</taxon>
        <taxon>Streptophyta</taxon>
        <taxon>Embryophyta</taxon>
        <taxon>Tracheophyta</taxon>
        <taxon>Spermatophyta</taxon>
        <taxon>Magnoliopsida</taxon>
        <taxon>eudicotyledons</taxon>
        <taxon>Gunneridae</taxon>
        <taxon>Pentapetalae</taxon>
        <taxon>asterids</taxon>
        <taxon>Ericales</taxon>
        <taxon>Ericaceae</taxon>
        <taxon>Ericoideae</taxon>
        <taxon>Rhodoreae</taxon>
        <taxon>Rhododendron</taxon>
    </lineage>
</organism>
<dbReference type="EMBL" id="JACTNZ010000013">
    <property type="protein sequence ID" value="KAG5515905.1"/>
    <property type="molecule type" value="Genomic_DNA"/>
</dbReference>
<protein>
    <submittedName>
        <fullName evidence="1">Uncharacterized protein</fullName>
    </submittedName>
</protein>
<sequence length="66" mass="7577">MVDVFFENGSTFSDDAIYTIAEMDNPNGTEGGYSILGFRWRSIAFYEDDMLGQCLLFWEKITLKCC</sequence>
<accession>A0AAV6HQ74</accession>
<dbReference type="Proteomes" id="UP000823749">
    <property type="component" value="Chromosome 13"/>
</dbReference>
<keyword evidence="2" id="KW-1185">Reference proteome</keyword>
<evidence type="ECO:0000313" key="2">
    <source>
        <dbReference type="Proteomes" id="UP000823749"/>
    </source>
</evidence>
<comment type="caution">
    <text evidence="1">The sequence shown here is derived from an EMBL/GenBank/DDBJ whole genome shotgun (WGS) entry which is preliminary data.</text>
</comment>
<gene>
    <name evidence="1" type="ORF">RHGRI_036821</name>
</gene>
<dbReference type="AlphaFoldDB" id="A0AAV6HQ74"/>
<name>A0AAV6HQ74_9ERIC</name>
<evidence type="ECO:0000313" key="1">
    <source>
        <dbReference type="EMBL" id="KAG5515905.1"/>
    </source>
</evidence>
<reference evidence="1 2" key="1">
    <citation type="submission" date="2020-08" db="EMBL/GenBank/DDBJ databases">
        <title>Plant Genome Project.</title>
        <authorList>
            <person name="Zhang R.-G."/>
        </authorList>
    </citation>
    <scope>NUCLEOTIDE SEQUENCE [LARGE SCALE GENOMIC DNA]</scope>
    <source>
        <strain evidence="1">WSP0</strain>
        <tissue evidence="1">Leaf</tissue>
    </source>
</reference>